<evidence type="ECO:0000313" key="3">
    <source>
        <dbReference type="Proteomes" id="UP001165124"/>
    </source>
</evidence>
<dbReference type="AlphaFoldDB" id="A0A9W6PZE5"/>
<evidence type="ECO:0000313" key="2">
    <source>
        <dbReference type="EMBL" id="GLW65829.1"/>
    </source>
</evidence>
<dbReference type="RefSeq" id="WP_067914958.1">
    <property type="nucleotide sequence ID" value="NZ_BSRZ01000011.1"/>
</dbReference>
<evidence type="ECO:0000256" key="1">
    <source>
        <dbReference type="SAM" id="MobiDB-lite"/>
    </source>
</evidence>
<organism evidence="2 3">
    <name type="scientific">Actinomadura rubrobrunea</name>
    <dbReference type="NCBI Taxonomy" id="115335"/>
    <lineage>
        <taxon>Bacteria</taxon>
        <taxon>Bacillati</taxon>
        <taxon>Actinomycetota</taxon>
        <taxon>Actinomycetes</taxon>
        <taxon>Streptosporangiales</taxon>
        <taxon>Thermomonosporaceae</taxon>
        <taxon>Actinomadura</taxon>
    </lineage>
</organism>
<dbReference type="Proteomes" id="UP001165124">
    <property type="component" value="Unassembled WGS sequence"/>
</dbReference>
<protein>
    <submittedName>
        <fullName evidence="2">Uncharacterized protein</fullName>
    </submittedName>
</protein>
<keyword evidence="3" id="KW-1185">Reference proteome</keyword>
<name>A0A9W6PZE5_9ACTN</name>
<feature type="region of interest" description="Disordered" evidence="1">
    <location>
        <begin position="1"/>
        <end position="60"/>
    </location>
</feature>
<feature type="compositionally biased region" description="Basic and acidic residues" evidence="1">
    <location>
        <begin position="1"/>
        <end position="23"/>
    </location>
</feature>
<gene>
    <name evidence="2" type="ORF">Arub01_40730</name>
</gene>
<accession>A0A9W6PZE5</accession>
<feature type="compositionally biased region" description="Basic and acidic residues" evidence="1">
    <location>
        <begin position="47"/>
        <end position="58"/>
    </location>
</feature>
<dbReference type="EMBL" id="BSRZ01000011">
    <property type="protein sequence ID" value="GLW65829.1"/>
    <property type="molecule type" value="Genomic_DNA"/>
</dbReference>
<reference evidence="2" key="1">
    <citation type="submission" date="2023-02" db="EMBL/GenBank/DDBJ databases">
        <title>Actinomadura rubrobrunea NBRC 14622.</title>
        <authorList>
            <person name="Ichikawa N."/>
            <person name="Sato H."/>
            <person name="Tonouchi N."/>
        </authorList>
    </citation>
    <scope>NUCLEOTIDE SEQUENCE</scope>
    <source>
        <strain evidence="2">NBRC 14622</strain>
    </source>
</reference>
<sequence length="92" mass="9199">MSEPEGRGAAWTDERGTSEEGRPGLDGVLEVSVGGSGEPEGRGAAWTDERGTSEEGRPGLDGVLEVSVGGSGGLLAVRGAGEAGVDVRMGCR</sequence>
<proteinExistence type="predicted"/>
<comment type="caution">
    <text evidence="2">The sequence shown here is derived from an EMBL/GenBank/DDBJ whole genome shotgun (WGS) entry which is preliminary data.</text>
</comment>